<gene>
    <name evidence="1" type="ORF">HNR67_005984</name>
</gene>
<dbReference type="EMBL" id="JACHMH010000001">
    <property type="protein sequence ID" value="MBB4679866.1"/>
    <property type="molecule type" value="Genomic_DNA"/>
</dbReference>
<comment type="caution">
    <text evidence="1">The sequence shown here is derived from an EMBL/GenBank/DDBJ whole genome shotgun (WGS) entry which is preliminary data.</text>
</comment>
<name>A0A7W7FUY9_9PSEU</name>
<keyword evidence="1" id="KW-0238">DNA-binding</keyword>
<protein>
    <submittedName>
        <fullName evidence="1">DNA-binding protein YbaB</fullName>
    </submittedName>
</protein>
<dbReference type="RefSeq" id="WP_185005566.1">
    <property type="nucleotide sequence ID" value="NZ_BAAAUI010000100.1"/>
</dbReference>
<dbReference type="InterPro" id="IPR036894">
    <property type="entry name" value="YbaB-like_sf"/>
</dbReference>
<sequence length="126" mass="13071">MNANYDDLRAEALSAYQSRRAELLALRGDLAAVSGVAKAPRDVVTVTVGPHGELKDIKFPTAAYNKLTPAELAAVILKTANAARTKAARTAGQKLGALLPAGLTGEKLLRGELDLGALLPEAPDVA</sequence>
<evidence type="ECO:0000313" key="1">
    <source>
        <dbReference type="EMBL" id="MBB4679866.1"/>
    </source>
</evidence>
<dbReference type="Proteomes" id="UP000533598">
    <property type="component" value="Unassembled WGS sequence"/>
</dbReference>
<keyword evidence="2" id="KW-1185">Reference proteome</keyword>
<evidence type="ECO:0000313" key="2">
    <source>
        <dbReference type="Proteomes" id="UP000533598"/>
    </source>
</evidence>
<dbReference type="Gene3D" id="3.30.1310.10">
    <property type="entry name" value="Nucleoid-associated protein YbaB-like domain"/>
    <property type="match status" value="1"/>
</dbReference>
<organism evidence="1 2">
    <name type="scientific">Crossiella cryophila</name>
    <dbReference type="NCBI Taxonomy" id="43355"/>
    <lineage>
        <taxon>Bacteria</taxon>
        <taxon>Bacillati</taxon>
        <taxon>Actinomycetota</taxon>
        <taxon>Actinomycetes</taxon>
        <taxon>Pseudonocardiales</taxon>
        <taxon>Pseudonocardiaceae</taxon>
        <taxon>Crossiella</taxon>
    </lineage>
</organism>
<dbReference type="SUPFAM" id="SSF82607">
    <property type="entry name" value="YbaB-like"/>
    <property type="match status" value="1"/>
</dbReference>
<accession>A0A7W7FUY9</accession>
<proteinExistence type="predicted"/>
<dbReference type="GO" id="GO:0003677">
    <property type="term" value="F:DNA binding"/>
    <property type="evidence" value="ECO:0007669"/>
    <property type="project" value="UniProtKB-KW"/>
</dbReference>
<dbReference type="AlphaFoldDB" id="A0A7W7FUY9"/>
<reference evidence="1 2" key="1">
    <citation type="submission" date="2020-08" db="EMBL/GenBank/DDBJ databases">
        <title>Sequencing the genomes of 1000 actinobacteria strains.</title>
        <authorList>
            <person name="Klenk H.-P."/>
        </authorList>
    </citation>
    <scope>NUCLEOTIDE SEQUENCE [LARGE SCALE GENOMIC DNA]</scope>
    <source>
        <strain evidence="1 2">DSM 44230</strain>
    </source>
</reference>
<dbReference type="Pfam" id="PF02575">
    <property type="entry name" value="YbaB_DNA_bd"/>
    <property type="match status" value="1"/>
</dbReference>
<dbReference type="InterPro" id="IPR004401">
    <property type="entry name" value="YbaB/EbfC"/>
</dbReference>